<evidence type="ECO:0000256" key="1">
    <source>
        <dbReference type="ARBA" id="ARBA00022801"/>
    </source>
</evidence>
<dbReference type="InterPro" id="IPR050300">
    <property type="entry name" value="GDXG_lipolytic_enzyme"/>
</dbReference>
<gene>
    <name evidence="3" type="ORF">KDK92_22165</name>
</gene>
<dbReference type="Proteomes" id="UP001056429">
    <property type="component" value="Unassembled WGS sequence"/>
</dbReference>
<feature type="domain" description="Alpha/beta hydrolase fold-3" evidence="2">
    <location>
        <begin position="67"/>
        <end position="267"/>
    </location>
</feature>
<keyword evidence="4" id="KW-1185">Reference proteome</keyword>
<dbReference type="Gene3D" id="3.40.50.1820">
    <property type="entry name" value="alpha/beta hydrolase"/>
    <property type="match status" value="1"/>
</dbReference>
<comment type="caution">
    <text evidence="3">The sequence shown here is derived from an EMBL/GenBank/DDBJ whole genome shotgun (WGS) entry which is preliminary data.</text>
</comment>
<protein>
    <submittedName>
        <fullName evidence="3">Alpha/beta hydrolase</fullName>
    </submittedName>
</protein>
<keyword evidence="1 3" id="KW-0378">Hydrolase</keyword>
<dbReference type="PANTHER" id="PTHR48081">
    <property type="entry name" value="AB HYDROLASE SUPERFAMILY PROTEIN C4A8.06C"/>
    <property type="match status" value="1"/>
</dbReference>
<organism evidence="3 4">
    <name type="scientific">Oceanirhabdus seepicola</name>
    <dbReference type="NCBI Taxonomy" id="2828781"/>
    <lineage>
        <taxon>Bacteria</taxon>
        <taxon>Bacillati</taxon>
        <taxon>Bacillota</taxon>
        <taxon>Clostridia</taxon>
        <taxon>Eubacteriales</taxon>
        <taxon>Clostridiaceae</taxon>
        <taxon>Oceanirhabdus</taxon>
    </lineage>
</organism>
<dbReference type="EMBL" id="JAGSOJ010000006">
    <property type="protein sequence ID" value="MCM1992427.1"/>
    <property type="molecule type" value="Genomic_DNA"/>
</dbReference>
<evidence type="ECO:0000313" key="3">
    <source>
        <dbReference type="EMBL" id="MCM1992427.1"/>
    </source>
</evidence>
<proteinExistence type="predicted"/>
<dbReference type="GO" id="GO:0016787">
    <property type="term" value="F:hydrolase activity"/>
    <property type="evidence" value="ECO:0007669"/>
    <property type="project" value="UniProtKB-KW"/>
</dbReference>
<evidence type="ECO:0000313" key="4">
    <source>
        <dbReference type="Proteomes" id="UP001056429"/>
    </source>
</evidence>
<dbReference type="SUPFAM" id="SSF53474">
    <property type="entry name" value="alpha/beta-Hydrolases"/>
    <property type="match status" value="1"/>
</dbReference>
<accession>A0A9J6P746</accession>
<name>A0A9J6P746_9CLOT</name>
<dbReference type="InterPro" id="IPR029058">
    <property type="entry name" value="AB_hydrolase_fold"/>
</dbReference>
<dbReference type="Pfam" id="PF07859">
    <property type="entry name" value="Abhydrolase_3"/>
    <property type="match status" value="1"/>
</dbReference>
<dbReference type="AlphaFoldDB" id="A0A9J6P746"/>
<dbReference type="InterPro" id="IPR013094">
    <property type="entry name" value="AB_hydrolase_3"/>
</dbReference>
<reference evidence="3" key="2">
    <citation type="submission" date="2021-04" db="EMBL/GenBank/DDBJ databases">
        <authorList>
            <person name="Dong X."/>
        </authorList>
    </citation>
    <scope>NUCLEOTIDE SEQUENCE</scope>
    <source>
        <strain evidence="3">ZWT</strain>
    </source>
</reference>
<dbReference type="PANTHER" id="PTHR48081:SF8">
    <property type="entry name" value="ALPHA_BETA HYDROLASE FOLD-3 DOMAIN-CONTAINING PROTEIN-RELATED"/>
    <property type="match status" value="1"/>
</dbReference>
<evidence type="ECO:0000259" key="2">
    <source>
        <dbReference type="Pfam" id="PF07859"/>
    </source>
</evidence>
<dbReference type="RefSeq" id="WP_250861593.1">
    <property type="nucleotide sequence ID" value="NZ_JAGSOJ010000006.1"/>
</dbReference>
<reference evidence="3" key="1">
    <citation type="journal article" date="2021" name="mSystems">
        <title>Bacteria and Archaea Synergistically Convert Glycine Betaine to Biogenic Methane in the Formosa Cold Seep of the South China Sea.</title>
        <authorList>
            <person name="Li L."/>
            <person name="Zhang W."/>
            <person name="Zhang S."/>
            <person name="Song L."/>
            <person name="Sun Q."/>
            <person name="Zhang H."/>
            <person name="Xiang H."/>
            <person name="Dong X."/>
        </authorList>
    </citation>
    <scope>NUCLEOTIDE SEQUENCE</scope>
    <source>
        <strain evidence="3">ZWT</strain>
    </source>
</reference>
<sequence length="287" mass="32690">MAYKESIQSKILKKICSMVSLEVTAPKGAWRGNKKLFERGCKIEKKVINDVVGYLITPDDMKIESIVYYLHGGGYVFHQTINHMKFCTKMSRESGIRVMIIDYSVAPDNPYPAALNESINVYKYLCDEYEDTKIILMGDSAGGGLALAVALKIKEMELKKPSRIILLSPFLDVSGENAKMVNIEPDDPILSIEFIKKCGRQYAGEFNLDNPYISPIHGDFKELPDISVYIGTHDILYPDCCIFIDLLQEQGVNVNFVEYEKMIHVWMFYDIPEGKQVQREIFEELEG</sequence>